<proteinExistence type="predicted"/>
<reference evidence="2 3" key="1">
    <citation type="journal article" date="2016" name="Nat. Commun.">
        <title>Thousands of microbial genomes shed light on interconnected biogeochemical processes in an aquifer system.</title>
        <authorList>
            <person name="Anantharaman K."/>
            <person name="Brown C.T."/>
            <person name="Hug L.A."/>
            <person name="Sharon I."/>
            <person name="Castelle C.J."/>
            <person name="Probst A.J."/>
            <person name="Thomas B.C."/>
            <person name="Singh A."/>
            <person name="Wilkins M.J."/>
            <person name="Karaoz U."/>
            <person name="Brodie E.L."/>
            <person name="Williams K.H."/>
            <person name="Hubbard S.S."/>
            <person name="Banfield J.F."/>
        </authorList>
    </citation>
    <scope>NUCLEOTIDE SEQUENCE [LARGE SCALE GENOMIC DNA]</scope>
</reference>
<feature type="compositionally biased region" description="Polar residues" evidence="1">
    <location>
        <begin position="40"/>
        <end position="52"/>
    </location>
</feature>
<accession>A0A1G2GXN4</accession>
<feature type="region of interest" description="Disordered" evidence="1">
    <location>
        <begin position="38"/>
        <end position="62"/>
    </location>
</feature>
<organism evidence="2 3">
    <name type="scientific">Candidatus Ryanbacteria bacterium RIFCSPLOWO2_01_FULL_48_26</name>
    <dbReference type="NCBI Taxonomy" id="1802126"/>
    <lineage>
        <taxon>Bacteria</taxon>
        <taxon>Candidatus Ryaniibacteriota</taxon>
    </lineage>
</organism>
<dbReference type="AlphaFoldDB" id="A0A1G2GXN4"/>
<protein>
    <submittedName>
        <fullName evidence="2">Uncharacterized protein</fullName>
    </submittedName>
</protein>
<dbReference type="EMBL" id="MHNW01000005">
    <property type="protein sequence ID" value="OGZ54538.1"/>
    <property type="molecule type" value="Genomic_DNA"/>
</dbReference>
<name>A0A1G2GXN4_9BACT</name>
<evidence type="ECO:0000256" key="1">
    <source>
        <dbReference type="SAM" id="MobiDB-lite"/>
    </source>
</evidence>
<comment type="caution">
    <text evidence="2">The sequence shown here is derived from an EMBL/GenBank/DDBJ whole genome shotgun (WGS) entry which is preliminary data.</text>
</comment>
<evidence type="ECO:0000313" key="2">
    <source>
        <dbReference type="EMBL" id="OGZ54538.1"/>
    </source>
</evidence>
<dbReference type="STRING" id="1802126.A3B25_02435"/>
<dbReference type="Proteomes" id="UP000179106">
    <property type="component" value="Unassembled WGS sequence"/>
</dbReference>
<evidence type="ECO:0000313" key="3">
    <source>
        <dbReference type="Proteomes" id="UP000179106"/>
    </source>
</evidence>
<gene>
    <name evidence="2" type="ORF">A3B25_02435</name>
</gene>
<feature type="compositionally biased region" description="Basic residues" evidence="1">
    <location>
        <begin position="53"/>
        <end position="62"/>
    </location>
</feature>
<sequence length="87" mass="10475">MHIHYTYTWNTTYVRENAAVFRTFRKCAERWGVIKRKSRSPSATVKTENTPMHSRKNAGRWRKERKIEPDFYARFGFFIPISNFKNG</sequence>